<dbReference type="EMBL" id="RDOJ01000010">
    <property type="protein sequence ID" value="RLZ09245.1"/>
    <property type="molecule type" value="Genomic_DNA"/>
</dbReference>
<keyword evidence="2" id="KW-1185">Reference proteome</keyword>
<sequence>MKKILSIFFITVATTLFSQSSLSIKYNYEYNWKNAPNYTIPSLLKMGDDKSLFIIDHSKNGFNDDELEANNIIQVKLKNNFVAYYKDYNKDSIYYDNTIIFKHFPTKDPIQIFKWELTKQTKTILGFNCQRAVMRHYGRTYHAFFTTELGFTHGGPWKFDGLPGVILEVYSLDNEFKITATEIQLKNEDITIDNPYKETKKFIDFKEYQRLYQKNYKESNKTEIDTEGNTSVRSVSKCQIECLVD</sequence>
<dbReference type="Pfam" id="PF22252">
    <property type="entry name" value="PNGase_F-II_N"/>
    <property type="match status" value="1"/>
</dbReference>
<accession>A0A3L9M884</accession>
<organism evidence="1 2">
    <name type="scientific">Faecalibacter macacae</name>
    <dbReference type="NCBI Taxonomy" id="1859289"/>
    <lineage>
        <taxon>Bacteria</taxon>
        <taxon>Pseudomonadati</taxon>
        <taxon>Bacteroidota</taxon>
        <taxon>Flavobacteriia</taxon>
        <taxon>Flavobacteriales</taxon>
        <taxon>Weeksellaceae</taxon>
        <taxon>Faecalibacter</taxon>
    </lineage>
</organism>
<reference evidence="1 2" key="1">
    <citation type="submission" date="2018-10" db="EMBL/GenBank/DDBJ databases">
        <authorList>
            <person name="Chen X."/>
        </authorList>
    </citation>
    <scope>NUCLEOTIDE SEQUENCE [LARGE SCALE GENOMIC DNA]</scope>
    <source>
        <strain evidence="1 2">YIM 102668</strain>
    </source>
</reference>
<comment type="caution">
    <text evidence="1">The sequence shown here is derived from an EMBL/GenBank/DDBJ whole genome shotgun (WGS) entry which is preliminary data.</text>
</comment>
<name>A0A3L9M884_9FLAO</name>
<dbReference type="Proteomes" id="UP000275348">
    <property type="component" value="Unassembled WGS sequence"/>
</dbReference>
<dbReference type="OrthoDB" id="1440774at2"/>
<evidence type="ECO:0000313" key="1">
    <source>
        <dbReference type="EMBL" id="RLZ09245.1"/>
    </source>
</evidence>
<dbReference type="NCBIfam" id="TIGR01200">
    <property type="entry name" value="GLPGLI"/>
    <property type="match status" value="1"/>
</dbReference>
<dbReference type="RefSeq" id="WP_121934764.1">
    <property type="nucleotide sequence ID" value="NZ_RDOJ01000010.1"/>
</dbReference>
<gene>
    <name evidence="1" type="ORF">EAH69_08470</name>
</gene>
<protein>
    <submittedName>
        <fullName evidence="1">GLPGLI family protein</fullName>
    </submittedName>
</protein>
<dbReference type="InterPro" id="IPR005901">
    <property type="entry name" value="GLPGLI"/>
</dbReference>
<evidence type="ECO:0000313" key="2">
    <source>
        <dbReference type="Proteomes" id="UP000275348"/>
    </source>
</evidence>
<dbReference type="AlphaFoldDB" id="A0A3L9M884"/>
<proteinExistence type="predicted"/>